<organism evidence="9">
    <name type="scientific">Nippostrongylus brasiliensis</name>
    <name type="common">Rat hookworm</name>
    <dbReference type="NCBI Taxonomy" id="27835"/>
    <lineage>
        <taxon>Eukaryota</taxon>
        <taxon>Metazoa</taxon>
        <taxon>Ecdysozoa</taxon>
        <taxon>Nematoda</taxon>
        <taxon>Chromadorea</taxon>
        <taxon>Rhabditida</taxon>
        <taxon>Rhabditina</taxon>
        <taxon>Rhabditomorpha</taxon>
        <taxon>Strongyloidea</taxon>
        <taxon>Heligmosomidae</taxon>
        <taxon>Nippostrongylus</taxon>
    </lineage>
</organism>
<evidence type="ECO:0000313" key="9">
    <source>
        <dbReference type="WBParaSite" id="NBR_0000899801-mRNA-1"/>
    </source>
</evidence>
<gene>
    <name evidence="7" type="ORF">NBR_LOCUS8999</name>
</gene>
<feature type="transmembrane region" description="Helical" evidence="5">
    <location>
        <begin position="219"/>
        <end position="241"/>
    </location>
</feature>
<dbReference type="PANTHER" id="PTHR11662">
    <property type="entry name" value="SOLUTE CARRIER FAMILY 17"/>
    <property type="match status" value="1"/>
</dbReference>
<keyword evidence="2 5" id="KW-0812">Transmembrane</keyword>
<dbReference type="GO" id="GO:0022857">
    <property type="term" value="F:transmembrane transporter activity"/>
    <property type="evidence" value="ECO:0007669"/>
    <property type="project" value="InterPro"/>
</dbReference>
<dbReference type="EMBL" id="UYSL01020076">
    <property type="protein sequence ID" value="VDL72588.1"/>
    <property type="molecule type" value="Genomic_DNA"/>
</dbReference>
<feature type="transmembrane region" description="Helical" evidence="5">
    <location>
        <begin position="253"/>
        <end position="272"/>
    </location>
</feature>
<sequence>MPKIAPSIRDEPEIFASKEKRAVFPSTRFLMAFILSLCFVALSVATSNLAQAMICMIHQRPKAPIAQPSDQHPATLVRLGLIGSEMDQISTAQPNSSSQLPPCSEETASSTDVVIEPCQRVQSFEWTSGQQGAIYAAQNVGSLFMLLIGWQADRLNGKWTIAAALVLLILSNSLIPSVASTSPWLVFVFRVIIGIGDALLFPSASSMITRWFPPKERPFAVGFVSGGRQIGALVILPLGGFFCQESTRFGWSAIFYVSAAIGAMVLILWLFLSADKPSKHFCVSPQEEQYIARKITEERLGKRTVRECPPWRKLARCVPLYVAVAALVCHEYPLVIMLQLLPKYFSDVLGLSYVVNGVISSLPSVVLFVSKTLSCSTSCCKLFNFVGSLGLAVCVGITPFLSSNGSPVAAIVVLCLANGFAGMHTPGVQTALVQIAPAYSGTVNGIAFAVAAIFSIANKMLSFYILSISSGDILHSLGICRCPAMGKDTKSPFETRKYIYN</sequence>
<reference evidence="9" key="1">
    <citation type="submission" date="2017-02" db="UniProtKB">
        <authorList>
            <consortium name="WormBaseParasite"/>
        </authorList>
    </citation>
    <scope>IDENTIFICATION</scope>
</reference>
<evidence type="ECO:0000256" key="2">
    <source>
        <dbReference type="ARBA" id="ARBA00022692"/>
    </source>
</evidence>
<dbReference type="WBParaSite" id="NBR_0000899801-mRNA-1">
    <property type="protein sequence ID" value="NBR_0000899801-mRNA-1"/>
    <property type="gene ID" value="NBR_0000899801"/>
</dbReference>
<feature type="transmembrane region" description="Helical" evidence="5">
    <location>
        <begin position="353"/>
        <end position="370"/>
    </location>
</feature>
<dbReference type="FunFam" id="1.20.1250.20:FF:000532">
    <property type="entry name" value="SLC (SoLute Carrier) homolog"/>
    <property type="match status" value="1"/>
</dbReference>
<dbReference type="PROSITE" id="PS50850">
    <property type="entry name" value="MFS"/>
    <property type="match status" value="1"/>
</dbReference>
<feature type="transmembrane region" description="Helical" evidence="5">
    <location>
        <begin position="184"/>
        <end position="207"/>
    </location>
</feature>
<feature type="transmembrane region" description="Helical" evidence="5">
    <location>
        <begin position="436"/>
        <end position="457"/>
    </location>
</feature>
<evidence type="ECO:0000256" key="1">
    <source>
        <dbReference type="ARBA" id="ARBA00004141"/>
    </source>
</evidence>
<name>A0A0N4Y0F1_NIPBR</name>
<feature type="transmembrane region" description="Helical" evidence="5">
    <location>
        <begin position="382"/>
        <end position="401"/>
    </location>
</feature>
<dbReference type="PANTHER" id="PTHR11662:SF314">
    <property type="entry name" value="MAJOR FACILITATOR SUPERFAMILY (MFS) PROFILE DOMAIN-CONTAINING PROTEIN"/>
    <property type="match status" value="1"/>
</dbReference>
<feature type="transmembrane region" description="Helical" evidence="5">
    <location>
        <begin position="320"/>
        <end position="341"/>
    </location>
</feature>
<keyword evidence="4 5" id="KW-0472">Membrane</keyword>
<proteinExistence type="predicted"/>
<dbReference type="InterPro" id="IPR036259">
    <property type="entry name" value="MFS_trans_sf"/>
</dbReference>
<dbReference type="GO" id="GO:0006820">
    <property type="term" value="P:monoatomic anion transport"/>
    <property type="evidence" value="ECO:0007669"/>
    <property type="project" value="TreeGrafter"/>
</dbReference>
<evidence type="ECO:0000313" key="7">
    <source>
        <dbReference type="EMBL" id="VDL72588.1"/>
    </source>
</evidence>
<feature type="transmembrane region" description="Helical" evidence="5">
    <location>
        <begin position="159"/>
        <end position="178"/>
    </location>
</feature>
<dbReference type="AlphaFoldDB" id="A0A0N4Y0F1"/>
<feature type="domain" description="Major facilitator superfamily (MFS) profile" evidence="6">
    <location>
        <begin position="73"/>
        <end position="501"/>
    </location>
</feature>
<keyword evidence="3 5" id="KW-1133">Transmembrane helix</keyword>
<dbReference type="InterPro" id="IPR050382">
    <property type="entry name" value="MFS_Na/Anion_cotransporter"/>
</dbReference>
<feature type="transmembrane region" description="Helical" evidence="5">
    <location>
        <begin position="29"/>
        <end position="50"/>
    </location>
</feature>
<accession>A0A0N4Y0F1</accession>
<dbReference type="Pfam" id="PF07690">
    <property type="entry name" value="MFS_1"/>
    <property type="match status" value="1"/>
</dbReference>
<dbReference type="OMA" id="SSMITRW"/>
<dbReference type="InterPro" id="IPR020846">
    <property type="entry name" value="MFS_dom"/>
</dbReference>
<protein>
    <submittedName>
        <fullName evidence="9">Sialin (inferred by orthology to a human protein)</fullName>
    </submittedName>
</protein>
<dbReference type="STRING" id="27835.A0A0N4Y0F1"/>
<dbReference type="GO" id="GO:0016020">
    <property type="term" value="C:membrane"/>
    <property type="evidence" value="ECO:0007669"/>
    <property type="project" value="UniProtKB-SubCell"/>
</dbReference>
<dbReference type="InterPro" id="IPR011701">
    <property type="entry name" value="MFS"/>
</dbReference>
<keyword evidence="8" id="KW-1185">Reference proteome</keyword>
<dbReference type="SUPFAM" id="SSF103473">
    <property type="entry name" value="MFS general substrate transporter"/>
    <property type="match status" value="1"/>
</dbReference>
<evidence type="ECO:0000259" key="6">
    <source>
        <dbReference type="PROSITE" id="PS50850"/>
    </source>
</evidence>
<evidence type="ECO:0000256" key="4">
    <source>
        <dbReference type="ARBA" id="ARBA00023136"/>
    </source>
</evidence>
<evidence type="ECO:0000256" key="3">
    <source>
        <dbReference type="ARBA" id="ARBA00022989"/>
    </source>
</evidence>
<comment type="subcellular location">
    <subcellularLocation>
        <location evidence="1">Membrane</location>
        <topology evidence="1">Multi-pass membrane protein</topology>
    </subcellularLocation>
</comment>
<reference evidence="7 8" key="2">
    <citation type="submission" date="2018-11" db="EMBL/GenBank/DDBJ databases">
        <authorList>
            <consortium name="Pathogen Informatics"/>
        </authorList>
    </citation>
    <scope>NUCLEOTIDE SEQUENCE [LARGE SCALE GENOMIC DNA]</scope>
</reference>
<evidence type="ECO:0000256" key="5">
    <source>
        <dbReference type="SAM" id="Phobius"/>
    </source>
</evidence>
<dbReference type="Proteomes" id="UP000271162">
    <property type="component" value="Unassembled WGS sequence"/>
</dbReference>
<dbReference type="Gene3D" id="1.20.1250.20">
    <property type="entry name" value="MFS general substrate transporter like domains"/>
    <property type="match status" value="1"/>
</dbReference>
<evidence type="ECO:0000313" key="8">
    <source>
        <dbReference type="Proteomes" id="UP000271162"/>
    </source>
</evidence>
<feature type="transmembrane region" description="Helical" evidence="5">
    <location>
        <begin position="407"/>
        <end position="424"/>
    </location>
</feature>